<dbReference type="Pfam" id="PF08889">
    <property type="entry name" value="WbqC"/>
    <property type="match status" value="1"/>
</dbReference>
<proteinExistence type="predicted"/>
<dbReference type="InterPro" id="IPR014985">
    <property type="entry name" value="WbqC"/>
</dbReference>
<sequence length="217" mass="25308">MIISIHQPAYLPWLGYIERIKKSDLFIFLDTVQFEKNSFTNRNLIKGANGPYWLTIPVKKKGHLSKSLLDTEIVRDVDWRKSHLMSIKSSYSKSVEFHDKYAKISKLYNNDETLLADLCFNHLLFWLDELHIKTKIVRSSSLSISSRKSDLILDICQEVGATTYLSGPMGKNYLEENDFISNGIKLDYHYFEPTPYPQLFGSFIPFMGIIDYWFNTK</sequence>
<dbReference type="EMBL" id="JBGXBU010000004">
    <property type="protein sequence ID" value="MFM4893678.1"/>
    <property type="molecule type" value="Genomic_DNA"/>
</dbReference>
<evidence type="ECO:0000313" key="2">
    <source>
        <dbReference type="Proteomes" id="UP001630969"/>
    </source>
</evidence>
<name>A0ABW9GU17_9GAMM</name>
<keyword evidence="2" id="KW-1185">Reference proteome</keyword>
<protein>
    <submittedName>
        <fullName evidence="1">WbqC family protein</fullName>
    </submittedName>
</protein>
<accession>A0ABW9GU17</accession>
<gene>
    <name evidence="1" type="ORF">ACEUDJ_12460</name>
</gene>
<evidence type="ECO:0000313" key="1">
    <source>
        <dbReference type="EMBL" id="MFM4893678.1"/>
    </source>
</evidence>
<dbReference type="GeneID" id="97220925"/>
<comment type="caution">
    <text evidence="1">The sequence shown here is derived from an EMBL/GenBank/DDBJ whole genome shotgun (WGS) entry which is preliminary data.</text>
</comment>
<dbReference type="RefSeq" id="WP_408790519.1">
    <property type="nucleotide sequence ID" value="NZ_JBGXBU010000004.1"/>
</dbReference>
<organism evidence="1 2">
    <name type="scientific">Aeromonas bivalvium</name>
    <dbReference type="NCBI Taxonomy" id="440079"/>
    <lineage>
        <taxon>Bacteria</taxon>
        <taxon>Pseudomonadati</taxon>
        <taxon>Pseudomonadota</taxon>
        <taxon>Gammaproteobacteria</taxon>
        <taxon>Aeromonadales</taxon>
        <taxon>Aeromonadaceae</taxon>
        <taxon>Aeromonas</taxon>
    </lineage>
</organism>
<dbReference type="Proteomes" id="UP001630969">
    <property type="component" value="Unassembled WGS sequence"/>
</dbReference>
<reference evidence="1 2" key="1">
    <citation type="submission" date="2024-09" db="EMBL/GenBank/DDBJ databases">
        <title>Aeromonas strains Genome sequencing and assembly.</title>
        <authorList>
            <person name="Hu X."/>
            <person name="Tang B."/>
        </authorList>
    </citation>
    <scope>NUCLEOTIDE SEQUENCE [LARGE SCALE GENOMIC DNA]</scope>
    <source>
        <strain evidence="1 2">NB23SCDHY001</strain>
    </source>
</reference>